<dbReference type="GO" id="GO:0005509">
    <property type="term" value="F:calcium ion binding"/>
    <property type="evidence" value="ECO:0007669"/>
    <property type="project" value="InterPro"/>
</dbReference>
<feature type="transmembrane region" description="Helical" evidence="7">
    <location>
        <begin position="35"/>
        <end position="54"/>
    </location>
</feature>
<evidence type="ECO:0000256" key="1">
    <source>
        <dbReference type="ARBA" id="ARBA00022536"/>
    </source>
</evidence>
<dbReference type="PROSITE" id="PS50026">
    <property type="entry name" value="EGF_3"/>
    <property type="match status" value="6"/>
</dbReference>
<feature type="disulfide bond" evidence="6">
    <location>
        <begin position="630"/>
        <end position="639"/>
    </location>
</feature>
<dbReference type="FunFam" id="2.10.25.10:FF:000006">
    <property type="entry name" value="Versican core protein-like isoform 1"/>
    <property type="match status" value="1"/>
</dbReference>
<dbReference type="GO" id="GO:0007157">
    <property type="term" value="P:heterophilic cell-cell adhesion via plasma membrane cell adhesion molecules"/>
    <property type="evidence" value="ECO:0007669"/>
    <property type="project" value="TreeGrafter"/>
</dbReference>
<keyword evidence="10" id="KW-1185">Reference proteome</keyword>
<feature type="domain" description="EGF-like" evidence="8">
    <location>
        <begin position="568"/>
        <end position="602"/>
    </location>
</feature>
<dbReference type="SMART" id="SM00179">
    <property type="entry name" value="EGF_CA"/>
    <property type="match status" value="5"/>
</dbReference>
<evidence type="ECO:0000313" key="9">
    <source>
        <dbReference type="EMBL" id="KRZ17576.1"/>
    </source>
</evidence>
<dbReference type="Gene3D" id="2.10.25.10">
    <property type="entry name" value="Laminin"/>
    <property type="match status" value="8"/>
</dbReference>
<evidence type="ECO:0000259" key="8">
    <source>
        <dbReference type="PROSITE" id="PS50026"/>
    </source>
</evidence>
<dbReference type="InterPro" id="IPR000152">
    <property type="entry name" value="EGF-type_Asp/Asn_hydroxyl_site"/>
</dbReference>
<dbReference type="FunFam" id="2.10.25.10:FF:000472">
    <property type="entry name" value="Uncharacterized protein, isoform A"/>
    <property type="match status" value="1"/>
</dbReference>
<feature type="domain" description="EGF-like" evidence="8">
    <location>
        <begin position="527"/>
        <end position="566"/>
    </location>
</feature>
<feature type="disulfide bond" evidence="6">
    <location>
        <begin position="556"/>
        <end position="565"/>
    </location>
</feature>
<dbReference type="SUPFAM" id="SSF57196">
    <property type="entry name" value="EGF/Laminin"/>
    <property type="match status" value="4"/>
</dbReference>
<dbReference type="InterPro" id="IPR001881">
    <property type="entry name" value="EGF-like_Ca-bd_dom"/>
</dbReference>
<feature type="disulfide bond" evidence="6">
    <location>
        <begin position="592"/>
        <end position="601"/>
    </location>
</feature>
<dbReference type="GO" id="GO:0032991">
    <property type="term" value="C:protein-containing complex"/>
    <property type="evidence" value="ECO:0007669"/>
    <property type="project" value="TreeGrafter"/>
</dbReference>
<evidence type="ECO:0000256" key="4">
    <source>
        <dbReference type="ARBA" id="ARBA00023157"/>
    </source>
</evidence>
<keyword evidence="5" id="KW-0325">Glycoprotein</keyword>
<gene>
    <name evidence="9" type="primary">NOTCH2</name>
    <name evidence="9" type="ORF">T11_18077</name>
</gene>
<keyword evidence="7" id="KW-0812">Transmembrane</keyword>
<evidence type="ECO:0000256" key="7">
    <source>
        <dbReference type="SAM" id="Phobius"/>
    </source>
</evidence>
<feature type="domain" description="EGF-like" evidence="8">
    <location>
        <begin position="410"/>
        <end position="446"/>
    </location>
</feature>
<keyword evidence="4 6" id="KW-1015">Disulfide bond</keyword>
<dbReference type="PROSITE" id="PS00010">
    <property type="entry name" value="ASX_HYDROXYL"/>
    <property type="match status" value="2"/>
</dbReference>
<dbReference type="InterPro" id="IPR000742">
    <property type="entry name" value="EGF"/>
</dbReference>
<dbReference type="PROSITE" id="PS01187">
    <property type="entry name" value="EGF_CA"/>
    <property type="match status" value="2"/>
</dbReference>
<proteinExistence type="predicted"/>
<dbReference type="PANTHER" id="PTHR24049:SF22">
    <property type="entry name" value="DROSOPHILA CRUMBS HOMOLOG"/>
    <property type="match status" value="1"/>
</dbReference>
<evidence type="ECO:0000256" key="5">
    <source>
        <dbReference type="ARBA" id="ARBA00023180"/>
    </source>
</evidence>
<dbReference type="PROSITE" id="PS01186">
    <property type="entry name" value="EGF_2"/>
    <property type="match status" value="6"/>
</dbReference>
<evidence type="ECO:0000256" key="2">
    <source>
        <dbReference type="ARBA" id="ARBA00022729"/>
    </source>
</evidence>
<dbReference type="SMART" id="SM00181">
    <property type="entry name" value="EGF"/>
    <property type="match status" value="8"/>
</dbReference>
<protein>
    <submittedName>
        <fullName evidence="9">Neurogenic locus notch-like protein 2</fullName>
    </submittedName>
</protein>
<evidence type="ECO:0000256" key="3">
    <source>
        <dbReference type="ARBA" id="ARBA00022737"/>
    </source>
</evidence>
<dbReference type="InterPro" id="IPR018097">
    <property type="entry name" value="EGF_Ca-bd_CS"/>
</dbReference>
<evidence type="ECO:0000256" key="6">
    <source>
        <dbReference type="PROSITE-ProRule" id="PRU00076"/>
    </source>
</evidence>
<feature type="domain" description="EGF-like" evidence="8">
    <location>
        <begin position="604"/>
        <end position="640"/>
    </location>
</feature>
<keyword evidence="2" id="KW-0732">Signal</keyword>
<dbReference type="PROSITE" id="PS00022">
    <property type="entry name" value="EGF_1"/>
    <property type="match status" value="7"/>
</dbReference>
<dbReference type="PANTHER" id="PTHR24049">
    <property type="entry name" value="CRUMBS FAMILY MEMBER"/>
    <property type="match status" value="1"/>
</dbReference>
<comment type="caution">
    <text evidence="6">Lacks conserved residue(s) required for the propagation of feature annotation.</text>
</comment>
<sequence length="712" mass="80149">MCSLLDILAFLKLPREKPYLQNENGSYKRGKFSIFAYYIVFTMCIALFFASSILSDQELFKWCHTFGGVSPSDAYQKESGEVICLYRLKVEYKNDDWWESAAWDCYNWHQSSSLYDFEAIEIFESAFIINFNNKLTTVKKEAVVGPKFYTNIQVNKTSSVGYNYIVSLVMVSPGRKVERCSFARDMQESWIKLNGSCVTSNLLLQETLKVQSENDSLCEYFFYDKLDSSKLKMDDVYFWPGKCNEEVTMRYDIYAICQVPSAKDLCKHFLLGNDTCRQCVGNRQGPYCETISDDCISELCPNAKSCVLKVGSEGITWREPFPRWDCICREQFTGHLCDQRIDETDSQIAGYYFGGSCRMGFTGRYCESLIDDCSEVTGTNILSCEYIELGTPYCFCLCKDGFAGPRCELFDNLCLRNPCKNAVKCEMGFKKYKCYCKAGFTGRHCEINIDECESNPCLNRGTCIDGDNGYTCLCRKGYEGTRCAGKLSPCQEKPCLNEGRCTEIPNGDLPYTCSCSEDYFGDKCENAHISCHSESCIHPHGRCVDLKDHISYTCICPPGYGGDQCEKYASVCFAKCYHGRCIENILGFSCECDEGYTGKNCLTELDECEAGLCKNGGTCVDMVNSYICYCHPPYTGANCEQLITTSVVAKTVLSTTTAAPKRPTVFAKKLLDVDQDTIYIAMIVALTALLFALLVGLFYILCGQLSEDSLSE</sequence>
<dbReference type="EMBL" id="JYDP01000006">
    <property type="protein sequence ID" value="KRZ17576.1"/>
    <property type="molecule type" value="Genomic_DNA"/>
</dbReference>
<dbReference type="OrthoDB" id="28245at2759"/>
<feature type="transmembrane region" description="Helical" evidence="7">
    <location>
        <begin position="678"/>
        <end position="702"/>
    </location>
</feature>
<keyword evidence="7" id="KW-1133">Transmembrane helix</keyword>
<organism evidence="9 10">
    <name type="scientific">Trichinella zimbabwensis</name>
    <dbReference type="NCBI Taxonomy" id="268475"/>
    <lineage>
        <taxon>Eukaryota</taxon>
        <taxon>Metazoa</taxon>
        <taxon>Ecdysozoa</taxon>
        <taxon>Nematoda</taxon>
        <taxon>Enoplea</taxon>
        <taxon>Dorylaimia</taxon>
        <taxon>Trichinellida</taxon>
        <taxon>Trichinellidae</taxon>
        <taxon>Trichinella</taxon>
    </lineage>
</organism>
<dbReference type="Proteomes" id="UP000055024">
    <property type="component" value="Unassembled WGS sequence"/>
</dbReference>
<feature type="disulfide bond" evidence="6">
    <location>
        <begin position="436"/>
        <end position="445"/>
    </location>
</feature>
<dbReference type="PRINTS" id="PR00010">
    <property type="entry name" value="EGFBLOOD"/>
</dbReference>
<keyword evidence="3" id="KW-0677">Repeat</keyword>
<keyword evidence="1 6" id="KW-0245">EGF-like domain</keyword>
<dbReference type="SUPFAM" id="SSF57184">
    <property type="entry name" value="Growth factor receptor domain"/>
    <property type="match status" value="1"/>
</dbReference>
<accession>A0A0V1I3X9</accession>
<dbReference type="AlphaFoldDB" id="A0A0V1I3X9"/>
<reference evidence="9 10" key="1">
    <citation type="submission" date="2015-01" db="EMBL/GenBank/DDBJ databases">
        <title>Evolution of Trichinella species and genotypes.</title>
        <authorList>
            <person name="Korhonen P.K."/>
            <person name="Edoardo P."/>
            <person name="Giuseppe L.R."/>
            <person name="Gasser R.B."/>
        </authorList>
    </citation>
    <scope>NUCLEOTIDE SEQUENCE [LARGE SCALE GENOMIC DNA]</scope>
    <source>
        <strain evidence="9">ISS1029</strain>
    </source>
</reference>
<dbReference type="STRING" id="268475.A0A0V1I3X9"/>
<dbReference type="Pfam" id="PF25024">
    <property type="entry name" value="EGF_TEN"/>
    <property type="match status" value="1"/>
</dbReference>
<feature type="disulfide bond" evidence="6">
    <location>
        <begin position="474"/>
        <end position="483"/>
    </location>
</feature>
<dbReference type="GO" id="GO:0005886">
    <property type="term" value="C:plasma membrane"/>
    <property type="evidence" value="ECO:0007669"/>
    <property type="project" value="TreeGrafter"/>
</dbReference>
<evidence type="ECO:0000313" key="10">
    <source>
        <dbReference type="Proteomes" id="UP000055024"/>
    </source>
</evidence>
<dbReference type="InterPro" id="IPR009030">
    <property type="entry name" value="Growth_fac_rcpt_cys_sf"/>
</dbReference>
<keyword evidence="7" id="KW-0472">Membrane</keyword>
<dbReference type="InterPro" id="IPR051022">
    <property type="entry name" value="Notch_Cell-Fate_Det"/>
</dbReference>
<feature type="domain" description="EGF-like" evidence="8">
    <location>
        <begin position="448"/>
        <end position="484"/>
    </location>
</feature>
<comment type="caution">
    <text evidence="9">The sequence shown here is derived from an EMBL/GenBank/DDBJ whole genome shotgun (WGS) entry which is preliminary data.</text>
</comment>
<feature type="domain" description="EGF-like" evidence="8">
    <location>
        <begin position="486"/>
        <end position="525"/>
    </location>
</feature>
<dbReference type="CDD" id="cd00054">
    <property type="entry name" value="EGF_CA"/>
    <property type="match status" value="5"/>
</dbReference>
<name>A0A0V1I3X9_9BILA</name>
<feature type="disulfide bond" evidence="6">
    <location>
        <begin position="515"/>
        <end position="524"/>
    </location>
</feature>
<dbReference type="GO" id="GO:0045197">
    <property type="term" value="P:establishment or maintenance of epithelial cell apical/basal polarity"/>
    <property type="evidence" value="ECO:0007669"/>
    <property type="project" value="TreeGrafter"/>
</dbReference>